<keyword evidence="3 8" id="KW-0812">Transmembrane</keyword>
<comment type="similarity">
    <text evidence="6">Belongs to the glycoside-pentoside-hexuronide (GPH) cation symporter transporter (TC 2.A.2) family.</text>
</comment>
<feature type="transmembrane region" description="Helical" evidence="8">
    <location>
        <begin position="194"/>
        <end position="210"/>
    </location>
</feature>
<feature type="compositionally biased region" description="Basic and acidic residues" evidence="7">
    <location>
        <begin position="1"/>
        <end position="15"/>
    </location>
</feature>
<keyword evidence="4 8" id="KW-1133">Transmembrane helix</keyword>
<dbReference type="InterPro" id="IPR011701">
    <property type="entry name" value="MFS"/>
</dbReference>
<dbReference type="InterPro" id="IPR036259">
    <property type="entry name" value="MFS_trans_sf"/>
</dbReference>
<feature type="transmembrane region" description="Helical" evidence="8">
    <location>
        <begin position="338"/>
        <end position="355"/>
    </location>
</feature>
<comment type="subcellular location">
    <subcellularLocation>
        <location evidence="1">Membrane</location>
        <topology evidence="1">Multi-pass membrane protein</topology>
    </subcellularLocation>
</comment>
<feature type="compositionally biased region" description="Basic and acidic residues" evidence="7">
    <location>
        <begin position="809"/>
        <end position="824"/>
    </location>
</feature>
<evidence type="ECO:0000256" key="5">
    <source>
        <dbReference type="ARBA" id="ARBA00023136"/>
    </source>
</evidence>
<reference evidence="9" key="3">
    <citation type="submission" date="2025-09" db="UniProtKB">
        <authorList>
            <consortium name="Ensembl"/>
        </authorList>
    </citation>
    <scope>IDENTIFICATION</scope>
    <source>
        <strain evidence="9">breed Abyssinian</strain>
    </source>
</reference>
<keyword evidence="5 8" id="KW-0472">Membrane</keyword>
<keyword evidence="10" id="KW-1185">Reference proteome</keyword>
<feature type="transmembrane region" description="Helical" evidence="8">
    <location>
        <begin position="375"/>
        <end position="395"/>
    </location>
</feature>
<dbReference type="Gene3D" id="1.20.1250.20">
    <property type="entry name" value="MFS general substrate transporter like domains"/>
    <property type="match status" value="1"/>
</dbReference>
<feature type="region of interest" description="Disordered" evidence="7">
    <location>
        <begin position="1"/>
        <end position="20"/>
    </location>
</feature>
<evidence type="ECO:0000313" key="10">
    <source>
        <dbReference type="Proteomes" id="UP000823872"/>
    </source>
</evidence>
<evidence type="ECO:0000256" key="3">
    <source>
        <dbReference type="ARBA" id="ARBA00022692"/>
    </source>
</evidence>
<dbReference type="SUPFAM" id="SSF103473">
    <property type="entry name" value="MFS general substrate transporter"/>
    <property type="match status" value="1"/>
</dbReference>
<evidence type="ECO:0000256" key="8">
    <source>
        <dbReference type="SAM" id="Phobius"/>
    </source>
</evidence>
<dbReference type="Proteomes" id="UP000823872">
    <property type="component" value="Chromosome C1"/>
</dbReference>
<proteinExistence type="inferred from homology"/>
<dbReference type="Pfam" id="PF07690">
    <property type="entry name" value="MFS_1"/>
    <property type="match status" value="1"/>
</dbReference>
<protein>
    <submittedName>
        <fullName evidence="9">Solute carrier family 45 member 1</fullName>
    </submittedName>
</protein>
<feature type="transmembrane region" description="Helical" evidence="8">
    <location>
        <begin position="263"/>
        <end position="280"/>
    </location>
</feature>
<sequence length="970" mass="104549">MEFLREVSKKQKKSPDSSSVNNEVSVCWQLNCRPSEAQGVWWEADSLRGRQSGLINTKRLTDRRNIAVGGQSGDLGTRAARGPGGSPASEGDASCLEPQALAPAPPTMIPPASGTPPGEALLPTLAPQDFWRSQISGYTGSVTRHISHRANNFKRHPKRRKYIRPSPPPPPNTPCPIELVDFGDLHPQRSFRELLFNGCILFGIEFSYAMETAYVTPVLLQMGLPDQLYSLVWFISPILGFLLQPLLGAWSDRCTSRFGRRRPFILVLAIGALLGLSLLLNGRDLGAALADSADNHKWGLLLTVCGVVLVDFSADSADNPSHAYMMDVCGPADQDRGLNIHALLAGLGGGFGYVVGGIHWDKTSFGRALGGQLRVIYIFTAVTLSITTVLTLVSIPERPLRPPGEKKATMKSPSLPLPPSPPMLCEEGPGEPLPCHPATSLYASFSSPISPLSPLTPKYGSFTSRDGSLTGINEFASSFATSNIDSVLIDCFTGGHDNYLAIPSSAPPQAISLSFPRAPDGFYRQDRGLGDRREVALAAGPDGDVLRVGSLDAPKPRSAGILKRPQTLAIPDAAGGGGPETSRRRNVTFSQQVANILLNGVKYESELAGSSEPSGQPLSMRHLCVTICNMPKALRNLCVNHFLGWLSFEGMLLFYTDFMGEVVFQGDPKAPHTSEQYQKYNSGVTMGCWGMCIYAFSAAFYSGTHRPVWGGEAGWGAPHGSYGFSGVVRRVEGGLCLCNRRRGFRVWGTQSWNSRRGRPGGGAGPGCPRRPEKASGRTGQARKRGQSGGQAPTSMSPPDGRAVCRPHPSHVESRGDRSRGRGEAGKNGGQVGRAEARGRDDPEARVGRHRGRRKPGWVPTGCRVPSQRGAWANSISGSAHVGPRVLSRPRWWARSALRATWPLGSPWAPPLWLGAASDEMFLSHQCSRPRSGKTSFALTGIGISCDFYVSQNICLLSIVFKTICKYKNPS</sequence>
<dbReference type="PANTHER" id="PTHR19432">
    <property type="entry name" value="SUGAR TRANSPORTER"/>
    <property type="match status" value="1"/>
</dbReference>
<dbReference type="Ensembl" id="ENSFCTT00005085595.1">
    <property type="protein sequence ID" value="ENSFCTP00005058293.1"/>
    <property type="gene ID" value="ENSFCTG00005030686.1"/>
</dbReference>
<accession>A0ABI8AG96</accession>
<feature type="compositionally biased region" description="Basic and acidic residues" evidence="7">
    <location>
        <begin position="834"/>
        <end position="846"/>
    </location>
</feature>
<gene>
    <name evidence="9" type="primary">SLC45A1</name>
</gene>
<reference evidence="9 10" key="1">
    <citation type="submission" date="2021-02" db="EMBL/GenBank/DDBJ databases">
        <title>Safari Cat Assemblies.</title>
        <authorList>
            <person name="Bredemeyer K.R."/>
            <person name="Murphy W.J."/>
        </authorList>
    </citation>
    <scope>NUCLEOTIDE SEQUENCE [LARGE SCALE GENOMIC DNA]</scope>
</reference>
<keyword evidence="2" id="KW-0813">Transport</keyword>
<name>A0ABI8AG96_FELCA</name>
<dbReference type="PANTHER" id="PTHR19432:SF6">
    <property type="entry name" value="PROTON-ASSOCIATED SUGAR TRANSPORTER A"/>
    <property type="match status" value="1"/>
</dbReference>
<evidence type="ECO:0000256" key="2">
    <source>
        <dbReference type="ARBA" id="ARBA00022448"/>
    </source>
</evidence>
<reference evidence="9" key="2">
    <citation type="submission" date="2025-08" db="UniProtKB">
        <authorList>
            <consortium name="Ensembl"/>
        </authorList>
    </citation>
    <scope>IDENTIFICATION</scope>
    <source>
        <strain evidence="9">breed Abyssinian</strain>
    </source>
</reference>
<evidence type="ECO:0000256" key="6">
    <source>
        <dbReference type="ARBA" id="ARBA00038193"/>
    </source>
</evidence>
<dbReference type="GeneTree" id="ENSGT00950000182914"/>
<feature type="transmembrane region" description="Helical" evidence="8">
    <location>
        <begin position="230"/>
        <end position="251"/>
    </location>
</feature>
<evidence type="ECO:0000256" key="1">
    <source>
        <dbReference type="ARBA" id="ARBA00004141"/>
    </source>
</evidence>
<evidence type="ECO:0000256" key="7">
    <source>
        <dbReference type="SAM" id="MobiDB-lite"/>
    </source>
</evidence>
<feature type="region of interest" description="Disordered" evidence="7">
    <location>
        <begin position="65"/>
        <end position="119"/>
    </location>
</feature>
<evidence type="ECO:0000256" key="4">
    <source>
        <dbReference type="ARBA" id="ARBA00022989"/>
    </source>
</evidence>
<feature type="region of interest" description="Disordered" evidence="7">
    <location>
        <begin position="750"/>
        <end position="864"/>
    </location>
</feature>
<evidence type="ECO:0000313" key="9">
    <source>
        <dbReference type="Ensembl" id="ENSFCTP00005058293.1"/>
    </source>
</evidence>
<organism evidence="9 10">
    <name type="scientific">Felis catus</name>
    <name type="common">Cat</name>
    <name type="synonym">Felis silvestris catus</name>
    <dbReference type="NCBI Taxonomy" id="9685"/>
    <lineage>
        <taxon>Eukaryota</taxon>
        <taxon>Metazoa</taxon>
        <taxon>Chordata</taxon>
        <taxon>Craniata</taxon>
        <taxon>Vertebrata</taxon>
        <taxon>Euteleostomi</taxon>
        <taxon>Mammalia</taxon>
        <taxon>Eutheria</taxon>
        <taxon>Laurasiatheria</taxon>
        <taxon>Carnivora</taxon>
        <taxon>Feliformia</taxon>
        <taxon>Felidae</taxon>
        <taxon>Felinae</taxon>
        <taxon>Felis</taxon>
    </lineage>
</organism>